<protein>
    <recommendedName>
        <fullName evidence="1">ARG and Rhodanese-Phosphatase-superfamily-associated domain-containing protein</fullName>
    </recommendedName>
</protein>
<feature type="domain" description="ARG and Rhodanese-Phosphatase-superfamily-associated" evidence="1">
    <location>
        <begin position="16"/>
        <end position="265"/>
    </location>
</feature>
<organism evidence="2 3">
    <name type="scientific">Thermoflavimicrobium dichotomicum</name>
    <dbReference type="NCBI Taxonomy" id="46223"/>
    <lineage>
        <taxon>Bacteria</taxon>
        <taxon>Bacillati</taxon>
        <taxon>Bacillota</taxon>
        <taxon>Bacilli</taxon>
        <taxon>Bacillales</taxon>
        <taxon>Thermoactinomycetaceae</taxon>
        <taxon>Thermoflavimicrobium</taxon>
    </lineage>
</organism>
<dbReference type="OrthoDB" id="239313at2"/>
<evidence type="ECO:0000313" key="3">
    <source>
        <dbReference type="Proteomes" id="UP000199545"/>
    </source>
</evidence>
<gene>
    <name evidence="2" type="ORF">SAMN05421852_12033</name>
</gene>
<name>A0A1I3U167_9BACL</name>
<dbReference type="Proteomes" id="UP000199545">
    <property type="component" value="Unassembled WGS sequence"/>
</dbReference>
<evidence type="ECO:0000259" key="1">
    <source>
        <dbReference type="Pfam" id="PF20208"/>
    </source>
</evidence>
<dbReference type="EMBL" id="FORR01000020">
    <property type="protein sequence ID" value="SFJ75521.1"/>
    <property type="molecule type" value="Genomic_DNA"/>
</dbReference>
<dbReference type="RefSeq" id="WP_093231315.1">
    <property type="nucleotide sequence ID" value="NZ_FORR01000020.1"/>
</dbReference>
<dbReference type="InterPro" id="IPR046699">
    <property type="entry name" value="ARPP-1"/>
</dbReference>
<proteinExistence type="predicted"/>
<dbReference type="AlphaFoldDB" id="A0A1I3U167"/>
<accession>A0A1I3U167</accession>
<sequence length="336" mass="38249">MEWQTLTKELFDLSEYRLGLPQRSGVMTVIPIFGPEAEGAFSPPLIGLRLNRVVGYGNVELSNVSEEAVAVVPLHMGYIQDGAQNHALCRSALLPPGKTITMNDACCVQQSQGGYLKGKEQWFFILPLQLRSQALALRGKNDFGKLWPDISLLNERFHLPKRGHLEQIISRERGYLNQYQSRFELLSEQIGAIFFIRDELVGLEIAPTYQYFRELWMPLVCFCYGVAAMWEERINGGNEAGPPSPFEAKNLTELRAELENARSEYEQKLLTKLSSAKLGNYEVKEEDTYLNFRLKTLIGTNFAGQFVEEVEPVGRIFHSHQQKRIIYASIFSIYSL</sequence>
<evidence type="ECO:0000313" key="2">
    <source>
        <dbReference type="EMBL" id="SFJ75521.1"/>
    </source>
</evidence>
<keyword evidence="3" id="KW-1185">Reference proteome</keyword>
<dbReference type="Pfam" id="PF20208">
    <property type="entry name" value="ARPP-1"/>
    <property type="match status" value="1"/>
</dbReference>
<dbReference type="STRING" id="46223.SAMN05421852_12033"/>
<reference evidence="2 3" key="1">
    <citation type="submission" date="2016-10" db="EMBL/GenBank/DDBJ databases">
        <authorList>
            <person name="de Groot N.N."/>
        </authorList>
    </citation>
    <scope>NUCLEOTIDE SEQUENCE [LARGE SCALE GENOMIC DNA]</scope>
    <source>
        <strain evidence="2 3">DSM 44778</strain>
    </source>
</reference>